<name>A0A2G1ULZ6_9GAMM</name>
<sequence length="130" mass="14539">MSESCKCGDEAKVQGTIEFHCEKCESSIEKFEIKKPLKVASIAAILAYGGSQFIDYAITDNRYPMSVEYAVMDACVNSYASTLSYGAYGSKKKICLCALEETMNEISYIRYKVDEKGFLGAFRENVRECI</sequence>
<keyword evidence="2" id="KW-1185">Reference proteome</keyword>
<proteinExistence type="predicted"/>
<accession>A0A2G1ULZ6</accession>
<evidence type="ECO:0000313" key="2">
    <source>
        <dbReference type="Proteomes" id="UP000231409"/>
    </source>
</evidence>
<comment type="caution">
    <text evidence="1">The sequence shown here is derived from an EMBL/GenBank/DDBJ whole genome shotgun (WGS) entry which is preliminary data.</text>
</comment>
<evidence type="ECO:0000313" key="1">
    <source>
        <dbReference type="EMBL" id="PHQ15498.1"/>
    </source>
</evidence>
<protein>
    <submittedName>
        <fullName evidence="1">Uncharacterized protein</fullName>
    </submittedName>
</protein>
<dbReference type="AlphaFoldDB" id="A0A2G1ULZ6"/>
<dbReference type="EMBL" id="NTFH01000007">
    <property type="protein sequence ID" value="PHQ15498.1"/>
    <property type="molecule type" value="Genomic_DNA"/>
</dbReference>
<reference evidence="1 2" key="1">
    <citation type="submission" date="2017-09" db="EMBL/GenBank/DDBJ databases">
        <title>The draft genome sequences of Marinobacter sp. PWS21.</title>
        <authorList>
            <person name="Cao J."/>
        </authorList>
    </citation>
    <scope>NUCLEOTIDE SEQUENCE [LARGE SCALE GENOMIC DNA]</scope>
    <source>
        <strain evidence="1 2">PWS21</strain>
    </source>
</reference>
<gene>
    <name evidence="1" type="ORF">CLH61_08240</name>
</gene>
<organism evidence="1 2">
    <name type="scientific">Marinobacter profundi</name>
    <dbReference type="NCBI Taxonomy" id="2666256"/>
    <lineage>
        <taxon>Bacteria</taxon>
        <taxon>Pseudomonadati</taxon>
        <taxon>Pseudomonadota</taxon>
        <taxon>Gammaproteobacteria</taxon>
        <taxon>Pseudomonadales</taxon>
        <taxon>Marinobacteraceae</taxon>
        <taxon>Marinobacter</taxon>
    </lineage>
</organism>
<dbReference type="Proteomes" id="UP000231409">
    <property type="component" value="Unassembled WGS sequence"/>
</dbReference>